<feature type="compositionally biased region" description="Basic residues" evidence="1">
    <location>
        <begin position="334"/>
        <end position="343"/>
    </location>
</feature>
<evidence type="ECO:0000256" key="1">
    <source>
        <dbReference type="SAM" id="MobiDB-lite"/>
    </source>
</evidence>
<dbReference type="Gene3D" id="3.40.50.790">
    <property type="match status" value="1"/>
</dbReference>
<dbReference type="STRING" id="698492.A0A0E9N9C3"/>
<dbReference type="InterPro" id="IPR016095">
    <property type="entry name" value="Ribosomal_uL1_3-a/b-sand"/>
</dbReference>
<name>A0A0E9N9C3_SAICN</name>
<dbReference type="PANTHER" id="PTHR23105">
    <property type="entry name" value="RIBOSOMAL PROTEIN L7AE FAMILY MEMBER"/>
    <property type="match status" value="1"/>
</dbReference>
<accession>A0A0E9N9C3</accession>
<dbReference type="Pfam" id="PF00687">
    <property type="entry name" value="Ribosomal_L1"/>
    <property type="match status" value="1"/>
</dbReference>
<organism evidence="2 3">
    <name type="scientific">Saitoella complicata (strain BCRC 22490 / CBS 7301 / JCM 7358 / NBRC 10748 / NRRL Y-17804)</name>
    <dbReference type="NCBI Taxonomy" id="698492"/>
    <lineage>
        <taxon>Eukaryota</taxon>
        <taxon>Fungi</taxon>
        <taxon>Dikarya</taxon>
        <taxon>Ascomycota</taxon>
        <taxon>Taphrinomycotina</taxon>
        <taxon>Taphrinomycotina incertae sedis</taxon>
        <taxon>Saitoella</taxon>
    </lineage>
</organism>
<feature type="compositionally biased region" description="Low complexity" evidence="1">
    <location>
        <begin position="292"/>
        <end position="308"/>
    </location>
</feature>
<keyword evidence="3" id="KW-1185">Reference proteome</keyword>
<evidence type="ECO:0000313" key="3">
    <source>
        <dbReference type="Proteomes" id="UP000033140"/>
    </source>
</evidence>
<dbReference type="Proteomes" id="UP000033140">
    <property type="component" value="Unassembled WGS sequence"/>
</dbReference>
<evidence type="ECO:0008006" key="4">
    <source>
        <dbReference type="Google" id="ProtNLM"/>
    </source>
</evidence>
<dbReference type="SUPFAM" id="SSF56808">
    <property type="entry name" value="Ribosomal protein L1"/>
    <property type="match status" value="1"/>
</dbReference>
<proteinExistence type="predicted"/>
<dbReference type="EMBL" id="BACD03000002">
    <property type="protein sequence ID" value="GAO46005.1"/>
    <property type="molecule type" value="Genomic_DNA"/>
</dbReference>
<feature type="compositionally biased region" description="Basic and acidic residues" evidence="1">
    <location>
        <begin position="312"/>
        <end position="333"/>
    </location>
</feature>
<sequence>MPSSSKPVTSSLDSEQTLRAAKALLAHVKSSTSAPSLLTEDGNPDVPVYLNLSTKKFIVDKKKLKPSRIALAHSLYPEGVTSVCLLVKDPQRTYKDLVEEAGLGDLVQRVIGVGKLKAKWKTYEKRRQLRDTHDLFLADDRVVPLLPALLGKVFLEKKRNPVPISLSGAETAEQLKKEIRRATNATYVHLAPGTVTSIKVGTTGMPAEHVAANIEKVVEALVEKYVSGGWKGIRRFDIKTAESASLPVWMTEALYDEEDVAEPAALAKEEKVEEKAKGKKRAAEDEEEEKPAVAAKKTKASPAKAAVAGKKRPSEAAAEKVKKAEGEKKELPKKIKAAKKVKA</sequence>
<protein>
    <recommendedName>
        <fullName evidence="4">Ribosomal protein L1</fullName>
    </recommendedName>
</protein>
<feature type="compositionally biased region" description="Basic and acidic residues" evidence="1">
    <location>
        <begin position="267"/>
        <end position="276"/>
    </location>
</feature>
<comment type="caution">
    <text evidence="2">The sequence shown here is derived from an EMBL/GenBank/DDBJ whole genome shotgun (WGS) entry which is preliminary data.</text>
</comment>
<feature type="region of interest" description="Disordered" evidence="1">
    <location>
        <begin position="265"/>
        <end position="343"/>
    </location>
</feature>
<evidence type="ECO:0000313" key="2">
    <source>
        <dbReference type="EMBL" id="GAO46005.1"/>
    </source>
</evidence>
<dbReference type="InterPro" id="IPR050257">
    <property type="entry name" value="eL8/uL1-like"/>
</dbReference>
<reference evidence="2 3" key="3">
    <citation type="journal article" date="2015" name="Genome Announc.">
        <title>Draft Genome Sequence of the Archiascomycetous Yeast Saitoella complicata.</title>
        <authorList>
            <person name="Yamauchi K."/>
            <person name="Kondo S."/>
            <person name="Hamamoto M."/>
            <person name="Takahashi Y."/>
            <person name="Ogura Y."/>
            <person name="Hayashi T."/>
            <person name="Nishida H."/>
        </authorList>
    </citation>
    <scope>NUCLEOTIDE SEQUENCE [LARGE SCALE GENOMIC DNA]</scope>
    <source>
        <strain evidence="2 3">NRRL Y-17804</strain>
    </source>
</reference>
<gene>
    <name evidence="2" type="ORF">G7K_0250-t1</name>
</gene>
<dbReference type="OMA" id="PQRAYKN"/>
<dbReference type="CDD" id="cd00403">
    <property type="entry name" value="Ribosomal_L1"/>
    <property type="match status" value="1"/>
</dbReference>
<dbReference type="InterPro" id="IPR023674">
    <property type="entry name" value="Ribosomal_uL1-like"/>
</dbReference>
<reference evidence="2 3" key="2">
    <citation type="journal article" date="2014" name="J. Gen. Appl. Microbiol.">
        <title>The early diverging ascomycetous budding yeast Saitoella complicata has three histone deacetylases belonging to the Clr6, Hos2, and Rpd3 lineages.</title>
        <authorList>
            <person name="Nishida H."/>
            <person name="Matsumoto T."/>
            <person name="Kondo S."/>
            <person name="Hamamoto M."/>
            <person name="Yoshikawa H."/>
        </authorList>
    </citation>
    <scope>NUCLEOTIDE SEQUENCE [LARGE SCALE GENOMIC DNA]</scope>
    <source>
        <strain evidence="2 3">NRRL Y-17804</strain>
    </source>
</reference>
<dbReference type="InterPro" id="IPR028364">
    <property type="entry name" value="Ribosomal_uL1/biogenesis"/>
</dbReference>
<dbReference type="GO" id="GO:0003723">
    <property type="term" value="F:RNA binding"/>
    <property type="evidence" value="ECO:0007669"/>
    <property type="project" value="InterPro"/>
</dbReference>
<reference evidence="2 3" key="1">
    <citation type="journal article" date="2011" name="J. Gen. Appl. Microbiol.">
        <title>Draft genome sequencing of the enigmatic yeast Saitoella complicata.</title>
        <authorList>
            <person name="Nishida H."/>
            <person name="Hamamoto M."/>
            <person name="Sugiyama J."/>
        </authorList>
    </citation>
    <scope>NUCLEOTIDE SEQUENCE [LARGE SCALE GENOMIC DNA]</scope>
    <source>
        <strain evidence="2 3">NRRL Y-17804</strain>
    </source>
</reference>
<dbReference type="AlphaFoldDB" id="A0A0E9N9C3"/>